<reference evidence="4" key="1">
    <citation type="submission" date="2020-06" db="EMBL/GenBank/DDBJ databases">
        <title>Draft genomic sequence of Geomonas sp. Red330.</title>
        <authorList>
            <person name="Itoh H."/>
            <person name="Zhenxing X."/>
            <person name="Ushijima N."/>
            <person name="Masuda Y."/>
            <person name="Shiratori Y."/>
            <person name="Senoo K."/>
        </authorList>
    </citation>
    <scope>NUCLEOTIDE SEQUENCE [LARGE SCALE GENOMIC DNA]</scope>
    <source>
        <strain evidence="4">Red330</strain>
    </source>
</reference>
<dbReference type="AlphaFoldDB" id="A0A6V8MIT0"/>
<protein>
    <submittedName>
        <fullName evidence="3">Outer-membrane lipoprotein carrier protein</fullName>
    </submittedName>
</protein>
<dbReference type="Pfam" id="PF03548">
    <property type="entry name" value="LolA"/>
    <property type="match status" value="1"/>
</dbReference>
<dbReference type="PANTHER" id="PTHR35869:SF1">
    <property type="entry name" value="OUTER-MEMBRANE LIPOPROTEIN CARRIER PROTEIN"/>
    <property type="match status" value="1"/>
</dbReference>
<keyword evidence="4" id="KW-1185">Reference proteome</keyword>
<feature type="chain" id="PRO_5027646786" evidence="2">
    <location>
        <begin position="24"/>
        <end position="235"/>
    </location>
</feature>
<sequence length="235" mass="25728">MSVTRIAVLTSVLIAFAASLCSAADLNQVVRTLEQGYATLNDVQADFSQRSTISAMKREEKGGGELFIKKGGGKDAMFRFNYTKPKQQIVCNGKKVWYYLPDQKQVMVMDLAQMFAGGNAVALNYLTGMGHVSKDFNIAFGTEQKDKKGNYVLELTPKQKNPAMAKLQLTIQAAAVDQFVAKGHPSTPFPIVSSMVTDPTGNTTRIEYSNVRPNRGVDSGKFTFKVPSGVEVIKR</sequence>
<evidence type="ECO:0000256" key="1">
    <source>
        <dbReference type="ARBA" id="ARBA00022729"/>
    </source>
</evidence>
<evidence type="ECO:0000313" key="4">
    <source>
        <dbReference type="Proteomes" id="UP000556026"/>
    </source>
</evidence>
<keyword evidence="3" id="KW-0449">Lipoprotein</keyword>
<gene>
    <name evidence="3" type="ORF">GMST_21810</name>
</gene>
<proteinExistence type="predicted"/>
<dbReference type="PANTHER" id="PTHR35869">
    <property type="entry name" value="OUTER-MEMBRANE LIPOPROTEIN CARRIER PROTEIN"/>
    <property type="match status" value="1"/>
</dbReference>
<dbReference type="InterPro" id="IPR004564">
    <property type="entry name" value="OM_lipoprot_carrier_LolA-like"/>
</dbReference>
<dbReference type="InterPro" id="IPR029046">
    <property type="entry name" value="LolA/LolB/LppX"/>
</dbReference>
<dbReference type="RefSeq" id="WP_183354676.1">
    <property type="nucleotide sequence ID" value="NZ_BLXX01000005.1"/>
</dbReference>
<dbReference type="Proteomes" id="UP000556026">
    <property type="component" value="Unassembled WGS sequence"/>
</dbReference>
<dbReference type="CDD" id="cd16325">
    <property type="entry name" value="LolA"/>
    <property type="match status" value="1"/>
</dbReference>
<dbReference type="SUPFAM" id="SSF89392">
    <property type="entry name" value="Prokaryotic lipoproteins and lipoprotein localization factors"/>
    <property type="match status" value="1"/>
</dbReference>
<comment type="caution">
    <text evidence="3">The sequence shown here is derived from an EMBL/GenBank/DDBJ whole genome shotgun (WGS) entry which is preliminary data.</text>
</comment>
<dbReference type="EMBL" id="BLXX01000005">
    <property type="protein sequence ID" value="GFO59856.1"/>
    <property type="molecule type" value="Genomic_DNA"/>
</dbReference>
<evidence type="ECO:0000256" key="2">
    <source>
        <dbReference type="SAM" id="SignalP"/>
    </source>
</evidence>
<evidence type="ECO:0000313" key="3">
    <source>
        <dbReference type="EMBL" id="GFO59856.1"/>
    </source>
</evidence>
<accession>A0A6V8MIT0</accession>
<feature type="signal peptide" evidence="2">
    <location>
        <begin position="1"/>
        <end position="23"/>
    </location>
</feature>
<organism evidence="3 4">
    <name type="scientific">Geomonas silvestris</name>
    <dbReference type="NCBI Taxonomy" id="2740184"/>
    <lineage>
        <taxon>Bacteria</taxon>
        <taxon>Pseudomonadati</taxon>
        <taxon>Thermodesulfobacteriota</taxon>
        <taxon>Desulfuromonadia</taxon>
        <taxon>Geobacterales</taxon>
        <taxon>Geobacteraceae</taxon>
        <taxon>Geomonas</taxon>
    </lineage>
</organism>
<name>A0A6V8MIT0_9BACT</name>
<keyword evidence="1 2" id="KW-0732">Signal</keyword>
<dbReference type="Gene3D" id="2.50.20.10">
    <property type="entry name" value="Lipoprotein localisation LolA/LolB/LppX"/>
    <property type="match status" value="1"/>
</dbReference>